<evidence type="ECO:0000256" key="5">
    <source>
        <dbReference type="ARBA" id="ARBA00011643"/>
    </source>
</evidence>
<comment type="similarity">
    <text evidence="3 12">In the C-terminal section; belongs to the phosphate acetyltransferase and butyryltransferase family.</text>
</comment>
<dbReference type="Proteomes" id="UP000191931">
    <property type="component" value="Unassembled WGS sequence"/>
</dbReference>
<evidence type="ECO:0000256" key="12">
    <source>
        <dbReference type="PIRNR" id="PIRNR006107"/>
    </source>
</evidence>
<dbReference type="NCBIfam" id="NF004167">
    <property type="entry name" value="PRK05632.1"/>
    <property type="match status" value="1"/>
</dbReference>
<dbReference type="RefSeq" id="WP_080804328.1">
    <property type="nucleotide sequence ID" value="NZ_LT828546.1"/>
</dbReference>
<dbReference type="EMBL" id="FWEV01000025">
    <property type="protein sequence ID" value="SLM27936.1"/>
    <property type="molecule type" value="Genomic_DNA"/>
</dbReference>
<dbReference type="SUPFAM" id="SSF52540">
    <property type="entry name" value="P-loop containing nucleoside triphosphate hydrolases"/>
    <property type="match status" value="1"/>
</dbReference>
<dbReference type="NCBIfam" id="NF007233">
    <property type="entry name" value="PRK09653.1"/>
    <property type="match status" value="1"/>
</dbReference>
<dbReference type="PANTHER" id="PTHR43356:SF3">
    <property type="entry name" value="PHOSPHATE ACETYLTRANSFERASE"/>
    <property type="match status" value="1"/>
</dbReference>
<dbReference type="Pfam" id="PF13500">
    <property type="entry name" value="AAA_26"/>
    <property type="match status" value="1"/>
</dbReference>
<evidence type="ECO:0000259" key="13">
    <source>
        <dbReference type="Pfam" id="PF01515"/>
    </source>
</evidence>
<dbReference type="Gene3D" id="3.40.1390.20">
    <property type="entry name" value="HprK N-terminal domain-like"/>
    <property type="match status" value="1"/>
</dbReference>
<comment type="similarity">
    <text evidence="4 12">In the N-terminal section; belongs to the CobB/CobQ family.</text>
</comment>
<keyword evidence="10 12" id="KW-0012">Acyltransferase</keyword>
<dbReference type="InterPro" id="IPR010766">
    <property type="entry name" value="DRTGG"/>
</dbReference>
<comment type="function">
    <text evidence="12">Involved in acetate metabolism.</text>
</comment>
<comment type="catalytic activity">
    <reaction evidence="12">
        <text>acetyl-CoA + phosphate = acetyl phosphate + CoA</text>
        <dbReference type="Rhea" id="RHEA:19521"/>
        <dbReference type="ChEBI" id="CHEBI:22191"/>
        <dbReference type="ChEBI" id="CHEBI:43474"/>
        <dbReference type="ChEBI" id="CHEBI:57287"/>
        <dbReference type="ChEBI" id="CHEBI:57288"/>
        <dbReference type="EC" id="2.3.1.8"/>
    </reaction>
</comment>
<dbReference type="PANTHER" id="PTHR43356">
    <property type="entry name" value="PHOSPHATE ACETYLTRANSFERASE"/>
    <property type="match status" value="1"/>
</dbReference>
<dbReference type="PIRSF" id="PIRSF006107">
    <property type="entry name" value="PhpActrans_proteobac"/>
    <property type="match status" value="1"/>
</dbReference>
<feature type="domain" description="Phosphate acetyl/butaryl transferase" evidence="13">
    <location>
        <begin position="372"/>
        <end position="692"/>
    </location>
</feature>
<dbReference type="SUPFAM" id="SSF53659">
    <property type="entry name" value="Isocitrate/Isopropylmalate dehydrogenase-like"/>
    <property type="match status" value="1"/>
</dbReference>
<dbReference type="STRING" id="1246637.MTBBW1_1200011"/>
<proteinExistence type="inferred from homology"/>
<evidence type="ECO:0000313" key="16">
    <source>
        <dbReference type="Proteomes" id="UP000191931"/>
    </source>
</evidence>
<comment type="domain">
    <text evidence="12">The N-terminal region seems to be important for proper quaternary structure. The C-terminal region contains the substrate-binding site.</text>
</comment>
<dbReference type="AlphaFoldDB" id="A0A1W1H675"/>
<dbReference type="EC" id="2.3.1.8" evidence="6 12"/>
<dbReference type="InterPro" id="IPR002505">
    <property type="entry name" value="PTA_PTB"/>
</dbReference>
<dbReference type="SUPFAM" id="SSF75138">
    <property type="entry name" value="HprK N-terminal domain-like"/>
    <property type="match status" value="1"/>
</dbReference>
<evidence type="ECO:0000256" key="11">
    <source>
        <dbReference type="ARBA" id="ARBA00031108"/>
    </source>
</evidence>
<dbReference type="OrthoDB" id="9808984at2"/>
<comment type="pathway">
    <text evidence="2 12">Metabolic intermediate biosynthesis; acetyl-CoA biosynthesis; acetyl-CoA from acetate: step 2/2.</text>
</comment>
<dbReference type="InterPro" id="IPR050500">
    <property type="entry name" value="Phos_Acetyltrans/Butyryltrans"/>
</dbReference>
<dbReference type="InterPro" id="IPR042112">
    <property type="entry name" value="P_AcTrfase_dom2"/>
</dbReference>
<feature type="domain" description="DRTGG" evidence="14">
    <location>
        <begin position="214"/>
        <end position="326"/>
    </location>
</feature>
<evidence type="ECO:0000256" key="9">
    <source>
        <dbReference type="ARBA" id="ARBA00022679"/>
    </source>
</evidence>
<evidence type="ECO:0000256" key="7">
    <source>
        <dbReference type="ARBA" id="ARBA00021528"/>
    </source>
</evidence>
<evidence type="ECO:0000313" key="15">
    <source>
        <dbReference type="EMBL" id="SLM27936.1"/>
    </source>
</evidence>
<dbReference type="Pfam" id="PF07085">
    <property type="entry name" value="DRTGG"/>
    <property type="match status" value="1"/>
</dbReference>
<keyword evidence="9 12" id="KW-0808">Transferase</keyword>
<dbReference type="NCBIfam" id="TIGR00651">
    <property type="entry name" value="pta"/>
    <property type="match status" value="1"/>
</dbReference>
<dbReference type="CDD" id="cd03109">
    <property type="entry name" value="DTBS"/>
    <property type="match status" value="1"/>
</dbReference>
<comment type="subcellular location">
    <subcellularLocation>
        <location evidence="1 12">Cytoplasm</location>
    </subcellularLocation>
</comment>
<reference evidence="15 16" key="1">
    <citation type="submission" date="2017-03" db="EMBL/GenBank/DDBJ databases">
        <authorList>
            <person name="Afonso C.L."/>
            <person name="Miller P.J."/>
            <person name="Scott M.A."/>
            <person name="Spackman E."/>
            <person name="Goraichik I."/>
            <person name="Dimitrov K.M."/>
            <person name="Suarez D.L."/>
            <person name="Swayne D.E."/>
        </authorList>
    </citation>
    <scope>NUCLEOTIDE SEQUENCE [LARGE SCALE GENOMIC DNA]</scope>
    <source>
        <strain evidence="15">PRJEB14757</strain>
    </source>
</reference>
<dbReference type="Gene3D" id="3.40.50.10950">
    <property type="match status" value="1"/>
</dbReference>
<sequence length="705" mass="77060">MANNIYINATGPRSGKTVITLGVMELMLRKHKKVGFFRPIVKDSEGVDKDIALISSYFDLKIPVSSMYGFTTEEATELASHGKQGEVIEGIITKYNKLKEKCDFVVCEGTDSVSASSAFEFDINAEISKNLSSSVLLVASGQDKTIDETTQSVETAFSSIKRRKGKTIGIIITRTNVTNGQKIIKRLSNANLSGDPLLYAVPEDVSLGRPSIMEIVKELNGKVLWGKEHLNRHVHNFNIAAMQLRNFLPRIEHGSLVITPGDRADVIVACIASVSSTSRKNIAGLMLTGGLVPSKPVAELISGFPDICPIISVKENTFPAATRVNNIQAGISPFDKRKITRILATFEKHVDTAKLADKVIKTKTTIKTPKMFELELIQKARADRQHIVLPEGDEERILRAAEILLRREVVDITLLGKMDVIHRKIKTLGLRMDNVNIIEPSKSEFFDEYIQSYYALREHKGITPEYAHDMMKSVNEYATMMVFAGHADGMVSGSVNSTAATIRPALQILRTKPDCSIVSSAMFMCLEDRVLVYADCAINPDPNAEELAEIAISSAQTAKTFGVDPVVAMLSYSTGSSGSGEDVNKVRRASELARLKASEVMPDLKIEGPIQYDAAVDAYVAKTKMPKSEVAGMATVFIFPDLNTGNNTYKAVQRSSGAVAVGPVLQGLRYPVNDLSRGCTVTDIVNTVAITAIQAFAQKDLKYDD</sequence>
<dbReference type="UniPathway" id="UPA00340">
    <property type="reaction ID" value="UER00459"/>
</dbReference>
<evidence type="ECO:0000259" key="14">
    <source>
        <dbReference type="Pfam" id="PF07085"/>
    </source>
</evidence>
<keyword evidence="16" id="KW-1185">Reference proteome</keyword>
<dbReference type="InterPro" id="IPR027417">
    <property type="entry name" value="P-loop_NTPase"/>
</dbReference>
<dbReference type="InterPro" id="IPR004614">
    <property type="entry name" value="P_AcTrfase"/>
</dbReference>
<dbReference type="Gene3D" id="3.40.50.10750">
    <property type="entry name" value="Isocitrate/Isopropylmalate dehydrogenase-like"/>
    <property type="match status" value="1"/>
</dbReference>
<dbReference type="GO" id="GO:0008959">
    <property type="term" value="F:phosphate acetyltransferase activity"/>
    <property type="evidence" value="ECO:0007669"/>
    <property type="project" value="UniProtKB-EC"/>
</dbReference>
<dbReference type="InterPro" id="IPR042113">
    <property type="entry name" value="P_AcTrfase_dom1"/>
</dbReference>
<evidence type="ECO:0000256" key="2">
    <source>
        <dbReference type="ARBA" id="ARBA00004989"/>
    </source>
</evidence>
<evidence type="ECO:0000256" key="10">
    <source>
        <dbReference type="ARBA" id="ARBA00023315"/>
    </source>
</evidence>
<accession>A0A1W1H675</accession>
<keyword evidence="8 12" id="KW-0963">Cytoplasm</keyword>
<evidence type="ECO:0000256" key="6">
    <source>
        <dbReference type="ARBA" id="ARBA00012707"/>
    </source>
</evidence>
<dbReference type="InterPro" id="IPR028979">
    <property type="entry name" value="Ser_kin/Pase_Hpr-like_N_sf"/>
</dbReference>
<evidence type="ECO:0000256" key="8">
    <source>
        <dbReference type="ARBA" id="ARBA00022490"/>
    </source>
</evidence>
<dbReference type="InterPro" id="IPR016475">
    <property type="entry name" value="P-Actrans_bac"/>
</dbReference>
<dbReference type="GO" id="GO:0006085">
    <property type="term" value="P:acetyl-CoA biosynthetic process"/>
    <property type="evidence" value="ECO:0007669"/>
    <property type="project" value="UniProtKB-UniPathway"/>
</dbReference>
<dbReference type="Gene3D" id="3.40.50.300">
    <property type="entry name" value="P-loop containing nucleotide triphosphate hydrolases"/>
    <property type="match status" value="1"/>
</dbReference>
<dbReference type="GO" id="GO:0005737">
    <property type="term" value="C:cytoplasm"/>
    <property type="evidence" value="ECO:0007669"/>
    <property type="project" value="UniProtKB-SubCell"/>
</dbReference>
<dbReference type="Pfam" id="PF01515">
    <property type="entry name" value="PTA_PTB"/>
    <property type="match status" value="1"/>
</dbReference>
<comment type="subunit">
    <text evidence="5">Homohexamer.</text>
</comment>
<organism evidence="15 16">
    <name type="scientific">Desulfamplus magnetovallimortis</name>
    <dbReference type="NCBI Taxonomy" id="1246637"/>
    <lineage>
        <taxon>Bacteria</taxon>
        <taxon>Pseudomonadati</taxon>
        <taxon>Thermodesulfobacteriota</taxon>
        <taxon>Desulfobacteria</taxon>
        <taxon>Desulfobacterales</taxon>
        <taxon>Desulfobacteraceae</taxon>
        <taxon>Desulfamplus</taxon>
    </lineage>
</organism>
<evidence type="ECO:0000256" key="4">
    <source>
        <dbReference type="ARBA" id="ARBA00009786"/>
    </source>
</evidence>
<evidence type="ECO:0000256" key="3">
    <source>
        <dbReference type="ARBA" id="ARBA00008756"/>
    </source>
</evidence>
<protein>
    <recommendedName>
        <fullName evidence="7 12">Phosphate acetyltransferase</fullName>
        <ecNumber evidence="6 12">2.3.1.8</ecNumber>
    </recommendedName>
    <alternativeName>
        <fullName evidence="11 12">Phosphotransacetylase</fullName>
    </alternativeName>
</protein>
<evidence type="ECO:0000256" key="1">
    <source>
        <dbReference type="ARBA" id="ARBA00004496"/>
    </source>
</evidence>
<name>A0A1W1H675_9BACT</name>
<gene>
    <name evidence="15" type="primary">pta</name>
    <name evidence="15" type="ORF">MTBBW1_1200011</name>
</gene>